<dbReference type="Gene3D" id="3.30.450.20">
    <property type="entry name" value="PAS domain"/>
    <property type="match status" value="1"/>
</dbReference>
<evidence type="ECO:0000256" key="2">
    <source>
        <dbReference type="ARBA" id="ARBA00022643"/>
    </source>
</evidence>
<keyword evidence="6" id="KW-1185">Reference proteome</keyword>
<gene>
    <name evidence="5" type="ORF">JCM19294_64</name>
</gene>
<dbReference type="EMBL" id="BBML01000006">
    <property type="protein sequence ID" value="GAK97528.1"/>
    <property type="molecule type" value="Genomic_DNA"/>
</dbReference>
<protein>
    <submittedName>
        <fullName evidence="5">Sensory transduction histidine kinase</fullName>
    </submittedName>
</protein>
<dbReference type="InterPro" id="IPR035965">
    <property type="entry name" value="PAS-like_dom_sf"/>
</dbReference>
<reference evidence="5" key="1">
    <citation type="journal article" date="2014" name="Genome Announc.">
        <title>Draft Genome Sequences of Marine Flavobacterium Nonlabens Strains NR17, NR24, NR27, NR32, NR33, and Ara13.</title>
        <authorList>
            <person name="Nakanishi M."/>
            <person name="Meirelles P."/>
            <person name="Suzuki R."/>
            <person name="Takatani N."/>
            <person name="Mino S."/>
            <person name="Suda W."/>
            <person name="Oshima K."/>
            <person name="Hattori M."/>
            <person name="Ohkuma M."/>
            <person name="Hosokawa M."/>
            <person name="Miyashita K."/>
            <person name="Thompson F.L."/>
            <person name="Niwa A."/>
            <person name="Sawabe T."/>
            <person name="Sawabe T."/>
        </authorList>
    </citation>
    <scope>NUCLEOTIDE SEQUENCE [LARGE SCALE GENOMIC DNA]</scope>
    <source>
        <strain evidence="5">JCM 19294</strain>
    </source>
</reference>
<dbReference type="InterPro" id="IPR000014">
    <property type="entry name" value="PAS"/>
</dbReference>
<feature type="domain" description="PAS" evidence="4">
    <location>
        <begin position="91"/>
        <end position="122"/>
    </location>
</feature>
<proteinExistence type="predicted"/>
<comment type="caution">
    <text evidence="5">The sequence shown here is derived from an EMBL/GenBank/DDBJ whole genome shotgun (WGS) entry which is preliminary data.</text>
</comment>
<evidence type="ECO:0000259" key="4">
    <source>
        <dbReference type="PROSITE" id="PS50112"/>
    </source>
</evidence>
<organism evidence="5 6">
    <name type="scientific">Nonlabens tegetincola</name>
    <dbReference type="NCBI Taxonomy" id="323273"/>
    <lineage>
        <taxon>Bacteria</taxon>
        <taxon>Pseudomonadati</taxon>
        <taxon>Bacteroidota</taxon>
        <taxon>Flavobacteriia</taxon>
        <taxon>Flavobacteriales</taxon>
        <taxon>Flavobacteriaceae</taxon>
        <taxon>Nonlabens</taxon>
    </lineage>
</organism>
<name>A0A090Q718_9FLAO</name>
<dbReference type="CDD" id="cd00130">
    <property type="entry name" value="PAS"/>
    <property type="match status" value="1"/>
</dbReference>
<keyword evidence="1" id="KW-0285">Flavoprotein</keyword>
<evidence type="ECO:0000256" key="3">
    <source>
        <dbReference type="ARBA" id="ARBA00022991"/>
    </source>
</evidence>
<dbReference type="GO" id="GO:0016301">
    <property type="term" value="F:kinase activity"/>
    <property type="evidence" value="ECO:0007669"/>
    <property type="project" value="UniProtKB-KW"/>
</dbReference>
<dbReference type="PROSITE" id="PS50112">
    <property type="entry name" value="PAS"/>
    <property type="match status" value="1"/>
</dbReference>
<keyword evidence="5" id="KW-0808">Transferase</keyword>
<sequence>MSNSLTDLMCLDIYLSSLNDKEYQSIKKELETAEPKMMPILSWDIFMDGNHRYTSALKRKQDLFSIKNLAKEYQWNNNIENLFESMDYEAIIVTDKNQKIIWVNDGFSEMTGYSTQFAINKTPRFLQGNQTKEATKNRIRFKIKQHKPFSEVIVNHRKDGTTYKCKVNIIPLYHNQTTHYIAFEKQIA</sequence>
<evidence type="ECO:0000313" key="5">
    <source>
        <dbReference type="EMBL" id="GAK97528.1"/>
    </source>
</evidence>
<evidence type="ECO:0000256" key="1">
    <source>
        <dbReference type="ARBA" id="ARBA00022630"/>
    </source>
</evidence>
<dbReference type="PANTHER" id="PTHR47429:SF2">
    <property type="entry name" value="PROTEIN TWIN LOV 1"/>
    <property type="match status" value="1"/>
</dbReference>
<dbReference type="SUPFAM" id="SSF55785">
    <property type="entry name" value="PYP-like sensor domain (PAS domain)"/>
    <property type="match status" value="1"/>
</dbReference>
<dbReference type="eggNOG" id="COG3829">
    <property type="taxonomic scope" value="Bacteria"/>
</dbReference>
<dbReference type="STRING" id="319236.BST91_05855"/>
<accession>A0A090Q718</accession>
<dbReference type="Pfam" id="PF13426">
    <property type="entry name" value="PAS_9"/>
    <property type="match status" value="1"/>
</dbReference>
<dbReference type="AlphaFoldDB" id="A0A090Q718"/>
<keyword evidence="5" id="KW-0418">Kinase</keyword>
<evidence type="ECO:0000313" key="6">
    <source>
        <dbReference type="Proteomes" id="UP000029221"/>
    </source>
</evidence>
<dbReference type="PANTHER" id="PTHR47429">
    <property type="entry name" value="PROTEIN TWIN LOV 1"/>
    <property type="match status" value="1"/>
</dbReference>
<keyword evidence="2" id="KW-0288">FMN</keyword>
<dbReference type="Proteomes" id="UP000029221">
    <property type="component" value="Unassembled WGS sequence"/>
</dbReference>
<dbReference type="RefSeq" id="WP_042279195.1">
    <property type="nucleotide sequence ID" value="NZ_BBML01000006.1"/>
</dbReference>
<keyword evidence="3" id="KW-0157">Chromophore</keyword>
<dbReference type="NCBIfam" id="TIGR00229">
    <property type="entry name" value="sensory_box"/>
    <property type="match status" value="1"/>
</dbReference>